<dbReference type="PROSITE" id="PS51643">
    <property type="entry name" value="HD_CAS3"/>
    <property type="match status" value="1"/>
</dbReference>
<comment type="similarity">
    <text evidence="2">In the central section; belongs to the CRISPR-associated helicase Cas3 family.</text>
</comment>
<dbReference type="GO" id="GO:0046872">
    <property type="term" value="F:metal ion binding"/>
    <property type="evidence" value="ECO:0007669"/>
    <property type="project" value="UniProtKB-KW"/>
</dbReference>
<dbReference type="PANTHER" id="PTHR24031">
    <property type="entry name" value="RNA HELICASE"/>
    <property type="match status" value="1"/>
</dbReference>
<evidence type="ECO:0000256" key="4">
    <source>
        <dbReference type="ARBA" id="ARBA00022723"/>
    </source>
</evidence>
<evidence type="ECO:0000256" key="1">
    <source>
        <dbReference type="ARBA" id="ARBA00006847"/>
    </source>
</evidence>
<dbReference type="GO" id="GO:0004386">
    <property type="term" value="F:helicase activity"/>
    <property type="evidence" value="ECO:0007669"/>
    <property type="project" value="UniProtKB-KW"/>
</dbReference>
<dbReference type="GO" id="GO:0005524">
    <property type="term" value="F:ATP binding"/>
    <property type="evidence" value="ECO:0007669"/>
    <property type="project" value="UniProtKB-KW"/>
</dbReference>
<dbReference type="Pfam" id="PF22590">
    <property type="entry name" value="Cas3-like_C_2"/>
    <property type="match status" value="1"/>
</dbReference>
<dbReference type="GO" id="GO:0016787">
    <property type="term" value="F:hydrolase activity"/>
    <property type="evidence" value="ECO:0007669"/>
    <property type="project" value="UniProtKB-KW"/>
</dbReference>
<organism evidence="12 13">
    <name type="scientific">[Clostridium] cellulosi</name>
    <dbReference type="NCBI Taxonomy" id="29343"/>
    <lineage>
        <taxon>Bacteria</taxon>
        <taxon>Bacillati</taxon>
        <taxon>Bacillota</taxon>
        <taxon>Clostridia</taxon>
        <taxon>Eubacteriales</taxon>
        <taxon>Oscillospiraceae</taxon>
        <taxon>Oscillospiraceae incertae sedis</taxon>
    </lineage>
</organism>
<evidence type="ECO:0000259" key="10">
    <source>
        <dbReference type="PROSITE" id="PS51192"/>
    </source>
</evidence>
<dbReference type="AlphaFoldDB" id="A0A078KRG0"/>
<dbReference type="STRING" id="29343.CCDG5_2005"/>
<feature type="domain" description="Helicase ATP-binding" evidence="10">
    <location>
        <begin position="236"/>
        <end position="418"/>
    </location>
</feature>
<dbReference type="CDD" id="cd09641">
    <property type="entry name" value="Cas3''_I"/>
    <property type="match status" value="1"/>
</dbReference>
<dbReference type="OrthoDB" id="9810236at2"/>
<keyword evidence="3" id="KW-0540">Nuclease</keyword>
<evidence type="ECO:0000313" key="13">
    <source>
        <dbReference type="Proteomes" id="UP000032431"/>
    </source>
</evidence>
<dbReference type="KEGG" id="ccel:CCDG5_2005"/>
<dbReference type="HOGENOM" id="CLU_010123_0_0_9"/>
<dbReference type="GO" id="GO:0003676">
    <property type="term" value="F:nucleic acid binding"/>
    <property type="evidence" value="ECO:0007669"/>
    <property type="project" value="InterPro"/>
</dbReference>
<dbReference type="GO" id="GO:0051607">
    <property type="term" value="P:defense response to virus"/>
    <property type="evidence" value="ECO:0007669"/>
    <property type="project" value="UniProtKB-KW"/>
</dbReference>
<evidence type="ECO:0000259" key="11">
    <source>
        <dbReference type="PROSITE" id="PS51643"/>
    </source>
</evidence>
<keyword evidence="6" id="KW-0378">Hydrolase</keyword>
<dbReference type="InterPro" id="IPR054712">
    <property type="entry name" value="Cas3-like_dom"/>
</dbReference>
<dbReference type="InterPro" id="IPR027417">
    <property type="entry name" value="P-loop_NTPase"/>
</dbReference>
<comment type="similarity">
    <text evidence="1">In the N-terminal section; belongs to the CRISPR-associated nuclease Cas3-HD family.</text>
</comment>
<dbReference type="PROSITE" id="PS51192">
    <property type="entry name" value="HELICASE_ATP_BIND_1"/>
    <property type="match status" value="1"/>
</dbReference>
<evidence type="ECO:0008006" key="14">
    <source>
        <dbReference type="Google" id="ProtNLM"/>
    </source>
</evidence>
<evidence type="ECO:0000256" key="5">
    <source>
        <dbReference type="ARBA" id="ARBA00022741"/>
    </source>
</evidence>
<dbReference type="SUPFAM" id="SSF109604">
    <property type="entry name" value="HD-domain/PDEase-like"/>
    <property type="match status" value="1"/>
</dbReference>
<dbReference type="CDD" id="cd17930">
    <property type="entry name" value="DEXHc_cas3"/>
    <property type="match status" value="1"/>
</dbReference>
<evidence type="ECO:0000256" key="7">
    <source>
        <dbReference type="ARBA" id="ARBA00022806"/>
    </source>
</evidence>
<evidence type="ECO:0000256" key="6">
    <source>
        <dbReference type="ARBA" id="ARBA00022801"/>
    </source>
</evidence>
<evidence type="ECO:0000256" key="9">
    <source>
        <dbReference type="ARBA" id="ARBA00023118"/>
    </source>
</evidence>
<gene>
    <name evidence="12" type="ORF">CCDG5_2005</name>
</gene>
<dbReference type="NCBIfam" id="TIGR01596">
    <property type="entry name" value="cas3_HD"/>
    <property type="match status" value="1"/>
</dbReference>
<reference evidence="13" key="1">
    <citation type="submission" date="2014-07" db="EMBL/GenBank/DDBJ databases">
        <authorList>
            <person name="Wibberg D."/>
        </authorList>
    </citation>
    <scope>NUCLEOTIDE SEQUENCE [LARGE SCALE GENOMIC DNA]</scope>
    <source>
        <strain evidence="13">DG5</strain>
    </source>
</reference>
<evidence type="ECO:0000256" key="3">
    <source>
        <dbReference type="ARBA" id="ARBA00022722"/>
    </source>
</evidence>
<protein>
    <recommendedName>
        <fullName evidence="14">CRISPR-associated helicase Cas3</fullName>
    </recommendedName>
</protein>
<dbReference type="Gene3D" id="1.10.3210.30">
    <property type="match status" value="1"/>
</dbReference>
<keyword evidence="5" id="KW-0547">Nucleotide-binding</keyword>
<evidence type="ECO:0000313" key="12">
    <source>
        <dbReference type="EMBL" id="CDZ25097.1"/>
    </source>
</evidence>
<dbReference type="InterPro" id="IPR006483">
    <property type="entry name" value="CRISPR-assoc_Cas3_HD"/>
</dbReference>
<evidence type="ECO:0000256" key="2">
    <source>
        <dbReference type="ARBA" id="ARBA00009046"/>
    </source>
</evidence>
<dbReference type="EMBL" id="LM995447">
    <property type="protein sequence ID" value="CDZ25097.1"/>
    <property type="molecule type" value="Genomic_DNA"/>
</dbReference>
<sequence>MVSPEKYYAHTKTDPKTNEVLDQTEWQLLTEHLKNVAERAREFADPFNSGEIAWLCGLLHDIGKYTAKFQRRLREGGNLVDHSTAGAVEANKLYGDLGFLLGYCIAGHHSGLPDGGKNADTQDDATLRGRLKKQIENYEHYKEEINPIISPDCRIPIRPLYKIGFSLAFYLRMLYSCLVDADFLDTERSMNGDVDRKIGESIQALYEKLEQFLPKFAKSDTPINKKRTHILNTCLQKAEMDKGAYTLTVPTGGGKTIASLAFALRHAKIHKLQRIIYVIPYNSIIEQNAAVFKGILGEENVLEHHSNFNYDDSSEMLTRQRLATENWDMPVIVTTTVQFFESLFGNRPSKCRKLHNIVNSVIVFDEAQMIPLPYLQPCVRAIAELVYNYGCTAVLCSATQPALDSFFPKELEVKEICEDKKELYEFFRRTTLQFVGPLSDEELAAKLNTYNQVLCIVRTRKQAQAVFNLLNKEGAFHLSTMMYPKHRSQTLERIKCRLDHKLPCRVVATSLVEAGVDLDFPVVYRAAAGLDSDIQAAGRCNREGKNGISPVYIFEPEGKYQHNSDEQRRWEAFADSVAKQFKEDPMSPEAITAYFTQLYYAEDKGLDAKSVIKRFEDGYEKDLSFPFAEVAQKFKLIDDKETRTVLIPDCDEAKELADKLREGQHSRQLLRKVQQYSVNIYENHYRALYDAGCISAVDSEIAVLTDDHKYSRETGLDASVDTGVGFFV</sequence>
<dbReference type="NCBIfam" id="TIGR01587">
    <property type="entry name" value="cas3_core"/>
    <property type="match status" value="1"/>
</dbReference>
<name>A0A078KRG0_9FIRM</name>
<keyword evidence="8" id="KW-0067">ATP-binding</keyword>
<dbReference type="SMART" id="SM00487">
    <property type="entry name" value="DEXDc"/>
    <property type="match status" value="1"/>
</dbReference>
<keyword evidence="4" id="KW-0479">Metal-binding</keyword>
<dbReference type="InterPro" id="IPR006474">
    <property type="entry name" value="Helicase_Cas3_CRISPR-ass_core"/>
</dbReference>
<proteinExistence type="inferred from homology"/>
<dbReference type="SUPFAM" id="SSF52540">
    <property type="entry name" value="P-loop containing nucleoside triphosphate hydrolases"/>
    <property type="match status" value="1"/>
</dbReference>
<dbReference type="InterPro" id="IPR006674">
    <property type="entry name" value="HD_domain"/>
</dbReference>
<keyword evidence="9" id="KW-0051">Antiviral defense</keyword>
<dbReference type="Gene3D" id="3.40.50.300">
    <property type="entry name" value="P-loop containing nucleotide triphosphate hydrolases"/>
    <property type="match status" value="2"/>
</dbReference>
<dbReference type="GO" id="GO:0004518">
    <property type="term" value="F:nuclease activity"/>
    <property type="evidence" value="ECO:0007669"/>
    <property type="project" value="UniProtKB-KW"/>
</dbReference>
<dbReference type="InterPro" id="IPR011545">
    <property type="entry name" value="DEAD/DEAH_box_helicase_dom"/>
</dbReference>
<dbReference type="Proteomes" id="UP000032431">
    <property type="component" value="Chromosome I"/>
</dbReference>
<dbReference type="InterPro" id="IPR014001">
    <property type="entry name" value="Helicase_ATP-bd"/>
</dbReference>
<keyword evidence="7" id="KW-0347">Helicase</keyword>
<dbReference type="Pfam" id="PF01966">
    <property type="entry name" value="HD"/>
    <property type="match status" value="1"/>
</dbReference>
<keyword evidence="13" id="KW-1185">Reference proteome</keyword>
<evidence type="ECO:0000256" key="8">
    <source>
        <dbReference type="ARBA" id="ARBA00022840"/>
    </source>
</evidence>
<dbReference type="PATRIC" id="fig|29343.3.peg.2127"/>
<dbReference type="Pfam" id="PF00270">
    <property type="entry name" value="DEAD"/>
    <property type="match status" value="1"/>
</dbReference>
<dbReference type="InterPro" id="IPR038257">
    <property type="entry name" value="CRISPR-assoc_Cas3_HD_sf"/>
</dbReference>
<feature type="domain" description="HD Cas3-type" evidence="11">
    <location>
        <begin position="22"/>
        <end position="184"/>
    </location>
</feature>
<accession>A0A078KRG0</accession>